<dbReference type="GO" id="GO:0016874">
    <property type="term" value="F:ligase activity"/>
    <property type="evidence" value="ECO:0007669"/>
    <property type="project" value="UniProtKB-KW"/>
</dbReference>
<dbReference type="EMBL" id="BAABAE010000002">
    <property type="protein sequence ID" value="GAA3735278.1"/>
    <property type="molecule type" value="Genomic_DNA"/>
</dbReference>
<name>A0ABP7FBV1_9MICO</name>
<gene>
    <name evidence="5" type="ORF">GCM10022239_09160</name>
</gene>
<dbReference type="PANTHER" id="PTHR12835">
    <property type="entry name" value="BIOTIN PROTEIN LIGASE"/>
    <property type="match status" value="1"/>
</dbReference>
<dbReference type="RefSeq" id="WP_344754172.1">
    <property type="nucleotide sequence ID" value="NZ_BAABAE010000002.1"/>
</dbReference>
<dbReference type="Pfam" id="PF03099">
    <property type="entry name" value="BPL_LplA_LipB"/>
    <property type="match status" value="1"/>
</dbReference>
<dbReference type="NCBIfam" id="TIGR00121">
    <property type="entry name" value="birA_ligase"/>
    <property type="match status" value="1"/>
</dbReference>
<dbReference type="Proteomes" id="UP001501004">
    <property type="component" value="Unassembled WGS sequence"/>
</dbReference>
<evidence type="ECO:0000259" key="4">
    <source>
        <dbReference type="PROSITE" id="PS51733"/>
    </source>
</evidence>
<keyword evidence="6" id="KW-1185">Reference proteome</keyword>
<organism evidence="5 6">
    <name type="scientific">Leifsonella bigeumensis</name>
    <dbReference type="NCBI Taxonomy" id="433643"/>
    <lineage>
        <taxon>Bacteria</taxon>
        <taxon>Bacillati</taxon>
        <taxon>Actinomycetota</taxon>
        <taxon>Actinomycetes</taxon>
        <taxon>Micrococcales</taxon>
        <taxon>Microbacteriaceae</taxon>
        <taxon>Leifsonella</taxon>
    </lineage>
</organism>
<dbReference type="CDD" id="cd16442">
    <property type="entry name" value="BPL"/>
    <property type="match status" value="1"/>
</dbReference>
<dbReference type="EC" id="6.3.4.15" evidence="3"/>
<dbReference type="InterPro" id="IPR045864">
    <property type="entry name" value="aa-tRNA-synth_II/BPL/LPL"/>
</dbReference>
<dbReference type="PROSITE" id="PS51733">
    <property type="entry name" value="BPL_LPL_CATALYTIC"/>
    <property type="match status" value="1"/>
</dbReference>
<sequence length="267" mass="27606">MDFPRARSLGTSLVVLEQAASTNDELAARATDAELAEFTAVVTTNQTAGRGRLDRSWVTPPGQALAVSVLLRPAQVDGSPVDREQYGWIPLIAGLAMTRAVRGLVTGHEIALKWPNDVLIDGLKVSGLLSELLPNGRDVIVGAGLNLTTPADALPVPTATSLVLCGVTMAAEELADAALAGYLGELRAAWGAFVGSKADARASGIRNAVSAACSTLGSQVRVSLPDGTSQVGTAVELDGGGRLRIRTATDGRMVTVAAGDVTHLRYE</sequence>
<dbReference type="InterPro" id="IPR004143">
    <property type="entry name" value="BPL_LPL_catalytic"/>
</dbReference>
<evidence type="ECO:0000256" key="2">
    <source>
        <dbReference type="ARBA" id="ARBA00023267"/>
    </source>
</evidence>
<evidence type="ECO:0000256" key="1">
    <source>
        <dbReference type="ARBA" id="ARBA00022598"/>
    </source>
</evidence>
<evidence type="ECO:0000313" key="6">
    <source>
        <dbReference type="Proteomes" id="UP001501004"/>
    </source>
</evidence>
<reference evidence="6" key="1">
    <citation type="journal article" date="2019" name="Int. J. Syst. Evol. Microbiol.">
        <title>The Global Catalogue of Microorganisms (GCM) 10K type strain sequencing project: providing services to taxonomists for standard genome sequencing and annotation.</title>
        <authorList>
            <consortium name="The Broad Institute Genomics Platform"/>
            <consortium name="The Broad Institute Genome Sequencing Center for Infectious Disease"/>
            <person name="Wu L."/>
            <person name="Ma J."/>
        </authorList>
    </citation>
    <scope>NUCLEOTIDE SEQUENCE [LARGE SCALE GENOMIC DNA]</scope>
    <source>
        <strain evidence="6">JCM 16949</strain>
    </source>
</reference>
<accession>A0ABP7FBV1</accession>
<proteinExistence type="predicted"/>
<keyword evidence="2" id="KW-0092">Biotin</keyword>
<dbReference type="Gene3D" id="3.30.930.10">
    <property type="entry name" value="Bira Bifunctional Protein, Domain 2"/>
    <property type="match status" value="1"/>
</dbReference>
<keyword evidence="1 5" id="KW-0436">Ligase</keyword>
<protein>
    <recommendedName>
        <fullName evidence="3">biotin--[biotin carboxyl-carrier protein] ligase</fullName>
        <ecNumber evidence="3">6.3.4.15</ecNumber>
    </recommendedName>
</protein>
<dbReference type="SUPFAM" id="SSF55681">
    <property type="entry name" value="Class II aaRS and biotin synthetases"/>
    <property type="match status" value="1"/>
</dbReference>
<evidence type="ECO:0000313" key="5">
    <source>
        <dbReference type="EMBL" id="GAA3735278.1"/>
    </source>
</evidence>
<dbReference type="Pfam" id="PF02237">
    <property type="entry name" value="BPL_C"/>
    <property type="match status" value="1"/>
</dbReference>
<feature type="domain" description="BPL/LPL catalytic" evidence="4">
    <location>
        <begin position="8"/>
        <end position="194"/>
    </location>
</feature>
<dbReference type="PANTHER" id="PTHR12835:SF5">
    <property type="entry name" value="BIOTIN--PROTEIN LIGASE"/>
    <property type="match status" value="1"/>
</dbReference>
<evidence type="ECO:0000256" key="3">
    <source>
        <dbReference type="ARBA" id="ARBA00024227"/>
    </source>
</evidence>
<comment type="caution">
    <text evidence="5">The sequence shown here is derived from an EMBL/GenBank/DDBJ whole genome shotgun (WGS) entry which is preliminary data.</text>
</comment>
<dbReference type="InterPro" id="IPR004408">
    <property type="entry name" value="Biotin_CoA_COase_ligase"/>
</dbReference>
<dbReference type="Gene3D" id="2.30.30.100">
    <property type="match status" value="1"/>
</dbReference>
<dbReference type="InterPro" id="IPR003142">
    <property type="entry name" value="BPL_C"/>
</dbReference>